<dbReference type="AlphaFoldDB" id="A0A023B1W6"/>
<name>A0A023B1W6_GRENI</name>
<feature type="transmembrane region" description="Helical" evidence="1">
    <location>
        <begin position="20"/>
        <end position="42"/>
    </location>
</feature>
<reference evidence="2" key="1">
    <citation type="submission" date="2013-12" db="EMBL/GenBank/DDBJ databases">
        <authorList>
            <person name="Omoto C.K."/>
            <person name="Sibley D."/>
            <person name="Venepally P."/>
            <person name="Hadjithomas M."/>
            <person name="Karamycheva S."/>
            <person name="Brunk B."/>
            <person name="Roos D."/>
            <person name="Caler E."/>
            <person name="Lorenzi H."/>
        </authorList>
    </citation>
    <scope>NUCLEOTIDE SEQUENCE</scope>
</reference>
<feature type="transmembrane region" description="Helical" evidence="1">
    <location>
        <begin position="62"/>
        <end position="85"/>
    </location>
</feature>
<organism evidence="2 3">
    <name type="scientific">Gregarina niphandrodes</name>
    <name type="common">Septate eugregarine</name>
    <dbReference type="NCBI Taxonomy" id="110365"/>
    <lineage>
        <taxon>Eukaryota</taxon>
        <taxon>Sar</taxon>
        <taxon>Alveolata</taxon>
        <taxon>Apicomplexa</taxon>
        <taxon>Conoidasida</taxon>
        <taxon>Gregarinasina</taxon>
        <taxon>Eugregarinorida</taxon>
        <taxon>Gregarinidae</taxon>
        <taxon>Gregarina</taxon>
    </lineage>
</organism>
<keyword evidence="1" id="KW-1133">Transmembrane helix</keyword>
<keyword evidence="1 2" id="KW-0812">Transmembrane</keyword>
<evidence type="ECO:0000313" key="2">
    <source>
        <dbReference type="EMBL" id="EZG48171.1"/>
    </source>
</evidence>
<dbReference type="Proteomes" id="UP000019763">
    <property type="component" value="Unassembled WGS sequence"/>
</dbReference>
<accession>A0A023B1W6</accession>
<evidence type="ECO:0000256" key="1">
    <source>
        <dbReference type="SAM" id="Phobius"/>
    </source>
</evidence>
<keyword evidence="3" id="KW-1185">Reference proteome</keyword>
<comment type="caution">
    <text evidence="2">The sequence shown here is derived from an EMBL/GenBank/DDBJ whole genome shotgun (WGS) entry which is preliminary data.</text>
</comment>
<dbReference type="GeneID" id="22914551"/>
<proteinExistence type="predicted"/>
<evidence type="ECO:0000313" key="3">
    <source>
        <dbReference type="Proteomes" id="UP000019763"/>
    </source>
</evidence>
<keyword evidence="1" id="KW-0472">Membrane</keyword>
<dbReference type="EMBL" id="AFNH02000969">
    <property type="protein sequence ID" value="EZG48171.1"/>
    <property type="molecule type" value="Genomic_DNA"/>
</dbReference>
<dbReference type="RefSeq" id="XP_011132129.1">
    <property type="nucleotide sequence ID" value="XM_011133827.1"/>
</dbReference>
<sequence length="103" mass="10925">MRGIQAISKPDERSANHLTLLASAGANWVTGGLIAGGLIGQIGGAVQGWPMIVASREADVQMITLLGAGAFTLVLVAAMIIMFALRRPDDDESLYDDDYDSEY</sequence>
<gene>
    <name evidence="2" type="ORF">GNI_129900</name>
</gene>
<dbReference type="VEuPathDB" id="CryptoDB:GNI_129900"/>
<protein>
    <submittedName>
        <fullName evidence="2">Transmembrane protein</fullName>
    </submittedName>
</protein>